<reference evidence="2" key="1">
    <citation type="submission" date="2021-06" db="EMBL/GenBank/DDBJ databases">
        <title>Halomicroarcula sp. F24A a new haloarchaeum isolated from saline soil.</title>
        <authorList>
            <person name="Duran-Viseras A."/>
            <person name="Sanchez-Porro C."/>
            <person name="Ventosa A."/>
        </authorList>
    </citation>
    <scope>NUCLEOTIDE SEQUENCE</scope>
    <source>
        <strain evidence="2">F24A</strain>
    </source>
</reference>
<dbReference type="EMBL" id="RKLQ01000001">
    <property type="protein sequence ID" value="MBX0302069.1"/>
    <property type="molecule type" value="Genomic_DNA"/>
</dbReference>
<evidence type="ECO:0000313" key="2">
    <source>
        <dbReference type="EMBL" id="MBX0302069.1"/>
    </source>
</evidence>
<dbReference type="RefSeq" id="WP_220586318.1">
    <property type="nucleotide sequence ID" value="NZ_RKLQ01000001.1"/>
</dbReference>
<dbReference type="PROSITE" id="PS51257">
    <property type="entry name" value="PROKAR_LIPOPROTEIN"/>
    <property type="match status" value="1"/>
</dbReference>
<feature type="transmembrane region" description="Helical" evidence="1">
    <location>
        <begin position="94"/>
        <end position="114"/>
    </location>
</feature>
<keyword evidence="1" id="KW-0472">Membrane</keyword>
<feature type="transmembrane region" description="Helical" evidence="1">
    <location>
        <begin position="61"/>
        <end position="82"/>
    </location>
</feature>
<gene>
    <name evidence="2" type="ORF">EGD98_00135</name>
</gene>
<dbReference type="AlphaFoldDB" id="A0A8J8C7G9"/>
<protein>
    <submittedName>
        <fullName evidence="2">Uncharacterized protein</fullName>
    </submittedName>
</protein>
<dbReference type="Proteomes" id="UP000783863">
    <property type="component" value="Unassembled WGS sequence"/>
</dbReference>
<evidence type="ECO:0000313" key="3">
    <source>
        <dbReference type="Proteomes" id="UP000783863"/>
    </source>
</evidence>
<organism evidence="2 3">
    <name type="scientific">Haloarcula salinisoli</name>
    <dbReference type="NCBI Taxonomy" id="2487746"/>
    <lineage>
        <taxon>Archaea</taxon>
        <taxon>Methanobacteriati</taxon>
        <taxon>Methanobacteriota</taxon>
        <taxon>Stenosarchaea group</taxon>
        <taxon>Halobacteria</taxon>
        <taxon>Halobacteriales</taxon>
        <taxon>Haloarculaceae</taxon>
        <taxon>Haloarcula</taxon>
    </lineage>
</organism>
<proteinExistence type="predicted"/>
<accession>A0A8J8C7G9</accession>
<sequence length="135" mass="13753">MDASRFTVASAVVALLGCVVAFVAPLALNAQPGIRGSVTLSAVVGAVFAGKNFLTIRERGVPSFAAGMMATVLGLWLIVAPLQYDIVGAPLTALTQFGGMCLAAFSAYTALVAVEGFFGARETTDGEEGDSIGYS</sequence>
<feature type="transmembrane region" description="Helical" evidence="1">
    <location>
        <begin position="7"/>
        <end position="28"/>
    </location>
</feature>
<feature type="transmembrane region" description="Helical" evidence="1">
    <location>
        <begin position="34"/>
        <end position="54"/>
    </location>
</feature>
<name>A0A8J8C7G9_9EURY</name>
<keyword evidence="3" id="KW-1185">Reference proteome</keyword>
<keyword evidence="1" id="KW-1133">Transmembrane helix</keyword>
<keyword evidence="1" id="KW-0812">Transmembrane</keyword>
<evidence type="ECO:0000256" key="1">
    <source>
        <dbReference type="SAM" id="Phobius"/>
    </source>
</evidence>
<comment type="caution">
    <text evidence="2">The sequence shown here is derived from an EMBL/GenBank/DDBJ whole genome shotgun (WGS) entry which is preliminary data.</text>
</comment>